<feature type="non-terminal residue" evidence="1">
    <location>
        <position position="127"/>
    </location>
</feature>
<name>A0A4Q9MHD5_9APHY</name>
<organism evidence="1">
    <name type="scientific">Dichomitus squalens</name>
    <dbReference type="NCBI Taxonomy" id="114155"/>
    <lineage>
        <taxon>Eukaryota</taxon>
        <taxon>Fungi</taxon>
        <taxon>Dikarya</taxon>
        <taxon>Basidiomycota</taxon>
        <taxon>Agaricomycotina</taxon>
        <taxon>Agaricomycetes</taxon>
        <taxon>Polyporales</taxon>
        <taxon>Polyporaceae</taxon>
        <taxon>Dichomitus</taxon>
    </lineage>
</organism>
<accession>A0A4Q9MHD5</accession>
<sequence length="127" mass="13808">MGTWQLGIASVALTCAHRVHFLERLCGLSCIVPAILDSNAYSSISRNLCSMAAFNGVLSTIEERVCFSDLAIYRSTWPLTHHHLNLLNILRFMCSLCRPCASNVLGPGSLVQYGPPVPTASKLDSQS</sequence>
<dbReference type="Proteomes" id="UP000292957">
    <property type="component" value="Unassembled WGS sequence"/>
</dbReference>
<proteinExistence type="predicted"/>
<dbReference type="AlphaFoldDB" id="A0A4Q9MHD5"/>
<gene>
    <name evidence="1" type="ORF">BD311DRAFT_762879</name>
</gene>
<reference evidence="1" key="1">
    <citation type="submission" date="2019-01" db="EMBL/GenBank/DDBJ databases">
        <title>Draft genome sequences of three monokaryotic isolates of the white-rot basidiomycete fungus Dichomitus squalens.</title>
        <authorList>
            <consortium name="DOE Joint Genome Institute"/>
            <person name="Lopez S.C."/>
            <person name="Andreopoulos B."/>
            <person name="Pangilinan J."/>
            <person name="Lipzen A."/>
            <person name="Riley R."/>
            <person name="Ahrendt S."/>
            <person name="Ng V."/>
            <person name="Barry K."/>
            <person name="Daum C."/>
            <person name="Grigoriev I.V."/>
            <person name="Hilden K.S."/>
            <person name="Makela M.R."/>
            <person name="de Vries R.P."/>
        </authorList>
    </citation>
    <scope>NUCLEOTIDE SEQUENCE [LARGE SCALE GENOMIC DNA]</scope>
    <source>
        <strain evidence="1">OM18370.1</strain>
    </source>
</reference>
<dbReference type="EMBL" id="ML143448">
    <property type="protein sequence ID" value="TBU26267.1"/>
    <property type="molecule type" value="Genomic_DNA"/>
</dbReference>
<protein>
    <submittedName>
        <fullName evidence="1">Uncharacterized protein</fullName>
    </submittedName>
</protein>
<evidence type="ECO:0000313" key="1">
    <source>
        <dbReference type="EMBL" id="TBU26267.1"/>
    </source>
</evidence>